<dbReference type="InterPro" id="IPR018289">
    <property type="entry name" value="MULE_transposase_dom"/>
</dbReference>
<organism evidence="3 4">
    <name type="scientific">Prunus persica</name>
    <name type="common">Peach</name>
    <name type="synonym">Amygdalus persica</name>
    <dbReference type="NCBI Taxonomy" id="3760"/>
    <lineage>
        <taxon>Eukaryota</taxon>
        <taxon>Viridiplantae</taxon>
        <taxon>Streptophyta</taxon>
        <taxon>Embryophyta</taxon>
        <taxon>Tracheophyta</taxon>
        <taxon>Spermatophyta</taxon>
        <taxon>Magnoliopsida</taxon>
        <taxon>eudicotyledons</taxon>
        <taxon>Gunneridae</taxon>
        <taxon>Pentapetalae</taxon>
        <taxon>rosids</taxon>
        <taxon>fabids</taxon>
        <taxon>Rosales</taxon>
        <taxon>Rosaceae</taxon>
        <taxon>Amygdaloideae</taxon>
        <taxon>Amygdaleae</taxon>
        <taxon>Prunus</taxon>
    </lineage>
</organism>
<dbReference type="GO" id="GO:0006355">
    <property type="term" value="P:regulation of DNA-templated transcription"/>
    <property type="evidence" value="ECO:0007669"/>
    <property type="project" value="UniProtKB-UniRule"/>
</dbReference>
<dbReference type="Proteomes" id="UP000006882">
    <property type="component" value="Chromosome G2"/>
</dbReference>
<dbReference type="Pfam" id="PF10551">
    <property type="entry name" value="MULE"/>
    <property type="match status" value="1"/>
</dbReference>
<feature type="domain" description="MULE transposase" evidence="2">
    <location>
        <begin position="217"/>
        <end position="304"/>
    </location>
</feature>
<keyword evidence="4" id="KW-1185">Reference proteome</keyword>
<name>A0A251QCQ3_PRUPE</name>
<comment type="similarity">
    <text evidence="1">Belongs to the FHY3/FAR1 family.</text>
</comment>
<protein>
    <recommendedName>
        <fullName evidence="1">Protein FAR1-RELATED SEQUENCE</fullName>
    </recommendedName>
</protein>
<evidence type="ECO:0000256" key="1">
    <source>
        <dbReference type="RuleBase" id="RU367018"/>
    </source>
</evidence>
<dbReference type="EMBL" id="CM007652">
    <property type="protein sequence ID" value="ONI21553.1"/>
    <property type="molecule type" value="Genomic_DNA"/>
</dbReference>
<dbReference type="STRING" id="3760.A0A251QCQ3"/>
<accession>A0A251QCQ3</accession>
<dbReference type="GO" id="GO:0005634">
    <property type="term" value="C:nucleus"/>
    <property type="evidence" value="ECO:0007669"/>
    <property type="project" value="UniProtKB-SubCell"/>
</dbReference>
<comment type="function">
    <text evidence="1">Putative transcription activator involved in regulating light control of development.</text>
</comment>
<evidence type="ECO:0000259" key="2">
    <source>
        <dbReference type="Pfam" id="PF10551"/>
    </source>
</evidence>
<dbReference type="PANTHER" id="PTHR31669">
    <property type="entry name" value="PROTEIN FAR1-RELATED SEQUENCE 10-RELATED"/>
    <property type="match status" value="1"/>
</dbReference>
<keyword evidence="1" id="KW-0479">Metal-binding</keyword>
<dbReference type="Gramene" id="ONI21553">
    <property type="protein sequence ID" value="ONI21553"/>
    <property type="gene ID" value="PRUPE_2G072300"/>
</dbReference>
<dbReference type="PANTHER" id="PTHR31669:SF236">
    <property type="entry name" value="PROTEIN FAR1-RELATED SEQUENCE"/>
    <property type="match status" value="1"/>
</dbReference>
<keyword evidence="1" id="KW-0862">Zinc</keyword>
<dbReference type="GO" id="GO:0008270">
    <property type="term" value="F:zinc ion binding"/>
    <property type="evidence" value="ECO:0007669"/>
    <property type="project" value="UniProtKB-UniRule"/>
</dbReference>
<keyword evidence="1" id="KW-0539">Nucleus</keyword>
<comment type="subcellular location">
    <subcellularLocation>
        <location evidence="1">Nucleus</location>
    </subcellularLocation>
</comment>
<keyword evidence="1" id="KW-0863">Zinc-finger</keyword>
<gene>
    <name evidence="3" type="ORF">PRUPE_2G072300</name>
</gene>
<evidence type="ECO:0000313" key="4">
    <source>
        <dbReference type="Proteomes" id="UP000006882"/>
    </source>
</evidence>
<sequence length="499" mass="57259">MDEVSLNTEPAGDVDADEFEIEGDCAMTDFISQTGIIKGENLLPIVGGMEFDFYEDVYYFYNCYANQHGFGVKFRLMDSNRWRVIKVEIEQNHLISPASGKFYKSHKSVGVGTKRALQLDTPEEVQKIKLFRTVIIDSEGNGNIDVDEGESWNRVYYSNQLKLKEGDDQAVQNYFSRFQLMDPNFFYVADLNEKGCLGNLFWADARMGVAYSYLCDVVSIDTTCLENKFEVPLVSFIGVNHHRQFVVHLQARQLNHVHGCLELGCILGRPPHAIITYQCRTLQTAISDVFLRASHCLCLSHIMQRVLEYLGGLLKYEAIKESLNIAVYYSLRVEQFKAAWEYMVQPHGTRDHKWLQALFEESSIFEGDIFGKNVPCATNEVVSSYFEELLHKDTPLKEFLDKYDQVLQTHHQLEALVDLDSRNLSSMLKSRCHFELQLSKVHTNDNLRKFESEVEGMYSCFSTSKLNVDGPVVTYIVQEHTEVDPALKLMEIGERRETV</sequence>
<evidence type="ECO:0000313" key="3">
    <source>
        <dbReference type="EMBL" id="ONI21553.1"/>
    </source>
</evidence>
<reference evidence="3 4" key="1">
    <citation type="journal article" date="2013" name="Nat. Genet.">
        <title>The high-quality draft genome of peach (Prunus persica) identifies unique patterns of genetic diversity, domestication and genome evolution.</title>
        <authorList>
            <consortium name="International Peach Genome Initiative"/>
            <person name="Verde I."/>
            <person name="Abbott A.G."/>
            <person name="Scalabrin S."/>
            <person name="Jung S."/>
            <person name="Shu S."/>
            <person name="Marroni F."/>
            <person name="Zhebentyayeva T."/>
            <person name="Dettori M.T."/>
            <person name="Grimwood J."/>
            <person name="Cattonaro F."/>
            <person name="Zuccolo A."/>
            <person name="Rossini L."/>
            <person name="Jenkins J."/>
            <person name="Vendramin E."/>
            <person name="Meisel L.A."/>
            <person name="Decroocq V."/>
            <person name="Sosinski B."/>
            <person name="Prochnik S."/>
            <person name="Mitros T."/>
            <person name="Policriti A."/>
            <person name="Cipriani G."/>
            <person name="Dondini L."/>
            <person name="Ficklin S."/>
            <person name="Goodstein D.M."/>
            <person name="Xuan P."/>
            <person name="Del Fabbro C."/>
            <person name="Aramini V."/>
            <person name="Copetti D."/>
            <person name="Gonzalez S."/>
            <person name="Horner D.S."/>
            <person name="Falchi R."/>
            <person name="Lucas S."/>
            <person name="Mica E."/>
            <person name="Maldonado J."/>
            <person name="Lazzari B."/>
            <person name="Bielenberg D."/>
            <person name="Pirona R."/>
            <person name="Miculan M."/>
            <person name="Barakat A."/>
            <person name="Testolin R."/>
            <person name="Stella A."/>
            <person name="Tartarini S."/>
            <person name="Tonutti P."/>
            <person name="Arus P."/>
            <person name="Orellana A."/>
            <person name="Wells C."/>
            <person name="Main D."/>
            <person name="Vizzotto G."/>
            <person name="Silva H."/>
            <person name="Salamini F."/>
            <person name="Schmutz J."/>
            <person name="Morgante M."/>
            <person name="Rokhsar D.S."/>
        </authorList>
    </citation>
    <scope>NUCLEOTIDE SEQUENCE [LARGE SCALE GENOMIC DNA]</scope>
    <source>
        <strain evidence="4">cv. Nemared</strain>
    </source>
</reference>
<dbReference type="InterPro" id="IPR031052">
    <property type="entry name" value="FHY3/FAR1"/>
</dbReference>
<dbReference type="AlphaFoldDB" id="A0A251QCQ3"/>
<proteinExistence type="inferred from homology"/>